<dbReference type="GO" id="GO:0032259">
    <property type="term" value="P:methylation"/>
    <property type="evidence" value="ECO:0007669"/>
    <property type="project" value="UniProtKB-KW"/>
</dbReference>
<gene>
    <name evidence="5" type="ORF">V5O49_04755</name>
</gene>
<evidence type="ECO:0000256" key="3">
    <source>
        <dbReference type="ARBA" id="ARBA00022691"/>
    </source>
</evidence>
<feature type="domain" description="Methyltransferase type 11" evidence="4">
    <location>
        <begin position="51"/>
        <end position="141"/>
    </location>
</feature>
<protein>
    <submittedName>
        <fullName evidence="5">Class I SAM-dependent methyltransferase</fullName>
    </submittedName>
</protein>
<evidence type="ECO:0000256" key="1">
    <source>
        <dbReference type="ARBA" id="ARBA00022603"/>
    </source>
</evidence>
<keyword evidence="6" id="KW-1185">Reference proteome</keyword>
<evidence type="ECO:0000313" key="5">
    <source>
        <dbReference type="EMBL" id="MEG3614429.1"/>
    </source>
</evidence>
<keyword evidence="1 5" id="KW-0489">Methyltransferase</keyword>
<keyword evidence="3" id="KW-0949">S-adenosyl-L-methionine</keyword>
<evidence type="ECO:0000259" key="4">
    <source>
        <dbReference type="Pfam" id="PF08241"/>
    </source>
</evidence>
<dbReference type="Pfam" id="PF08241">
    <property type="entry name" value="Methyltransf_11"/>
    <property type="match status" value="1"/>
</dbReference>
<dbReference type="GO" id="GO:0008168">
    <property type="term" value="F:methyltransferase activity"/>
    <property type="evidence" value="ECO:0007669"/>
    <property type="project" value="UniProtKB-KW"/>
</dbReference>
<keyword evidence="2" id="KW-0808">Transferase</keyword>
<accession>A0ABU7Z4U3</accession>
<evidence type="ECO:0000313" key="6">
    <source>
        <dbReference type="Proteomes" id="UP001310387"/>
    </source>
</evidence>
<comment type="caution">
    <text evidence="5">The sequence shown here is derived from an EMBL/GenBank/DDBJ whole genome shotgun (WGS) entry which is preliminary data.</text>
</comment>
<reference evidence="5" key="2">
    <citation type="submission" date="2024-02" db="EMBL/GenBank/DDBJ databases">
        <authorList>
            <person name="Prathaban M."/>
            <person name="Mythili R."/>
            <person name="Sharmila Devi N."/>
            <person name="Sobanaa M."/>
            <person name="Prathiviraj R."/>
            <person name="Selvin J."/>
        </authorList>
    </citation>
    <scope>NUCLEOTIDE SEQUENCE</scope>
    <source>
        <strain evidence="5">MP1014</strain>
    </source>
</reference>
<name>A0ABU7Z4U3_9MICO</name>
<dbReference type="InterPro" id="IPR013216">
    <property type="entry name" value="Methyltransf_11"/>
</dbReference>
<dbReference type="PANTHER" id="PTHR43464">
    <property type="entry name" value="METHYLTRANSFERASE"/>
    <property type="match status" value="1"/>
</dbReference>
<dbReference type="EMBL" id="JBAGLP010000110">
    <property type="protein sequence ID" value="MEG3614429.1"/>
    <property type="molecule type" value="Genomic_DNA"/>
</dbReference>
<sequence length="236" mass="26465">MEPVTDAEVGYWDEWNARHRQPDGLDQVPLDQARAVHRAVRGLDRTDLRLLDIGCGTGWLVDQLVDYGEATGIDISRDVITRARQRTPAATFISGDILVERLPARSFDVIVSLETLPHVSDQEAFMRELARLIVPGGLIVVAAQNAAVLGKHGRFPPQDPRARHERPTPQRLRELAGLAGDVVAVRTITPQGDASWRRVFTSKKLRDLLGPLGIRWHRHLERRGWGRTLVAEIRGR</sequence>
<organism evidence="5 6">
    <name type="scientific">Isoptericola haloaureus</name>
    <dbReference type="NCBI Taxonomy" id="1542902"/>
    <lineage>
        <taxon>Bacteria</taxon>
        <taxon>Bacillati</taxon>
        <taxon>Actinomycetota</taxon>
        <taxon>Actinomycetes</taxon>
        <taxon>Micrococcales</taxon>
        <taxon>Promicromonosporaceae</taxon>
        <taxon>Isoptericola</taxon>
    </lineage>
</organism>
<dbReference type="SUPFAM" id="SSF53335">
    <property type="entry name" value="S-adenosyl-L-methionine-dependent methyltransferases"/>
    <property type="match status" value="1"/>
</dbReference>
<dbReference type="PANTHER" id="PTHR43464:SF19">
    <property type="entry name" value="UBIQUINONE BIOSYNTHESIS O-METHYLTRANSFERASE, MITOCHONDRIAL"/>
    <property type="match status" value="1"/>
</dbReference>
<reference evidence="5" key="1">
    <citation type="journal article" date="2024" name="Antonie Van Leeuwenhoek">
        <title>Isoptericola haloaureus sp. nov., a dimorphic actinobacterium isolated from mangrove sediments of southeast India, implicating biosaline agricultural significance through nitrogen fixation and salt tolerance genes.</title>
        <authorList>
            <person name="Prathaban M."/>
            <person name="Prathiviraj R."/>
            <person name="Ravichandran M."/>
            <person name="Natarajan S.D."/>
            <person name="Sobanaa M."/>
            <person name="Hari Krishna Kumar S."/>
            <person name="Chandrasekar V."/>
            <person name="Selvin J."/>
        </authorList>
    </citation>
    <scope>NUCLEOTIDE SEQUENCE</scope>
    <source>
        <strain evidence="5">MP1014</strain>
    </source>
</reference>
<dbReference type="Gene3D" id="3.40.50.150">
    <property type="entry name" value="Vaccinia Virus protein VP39"/>
    <property type="match status" value="1"/>
</dbReference>
<dbReference type="RefSeq" id="WP_332901227.1">
    <property type="nucleotide sequence ID" value="NZ_JBAGLP010000110.1"/>
</dbReference>
<proteinExistence type="predicted"/>
<evidence type="ECO:0000256" key="2">
    <source>
        <dbReference type="ARBA" id="ARBA00022679"/>
    </source>
</evidence>
<dbReference type="CDD" id="cd02440">
    <property type="entry name" value="AdoMet_MTases"/>
    <property type="match status" value="1"/>
</dbReference>
<dbReference type="Proteomes" id="UP001310387">
    <property type="component" value="Unassembled WGS sequence"/>
</dbReference>
<dbReference type="InterPro" id="IPR029063">
    <property type="entry name" value="SAM-dependent_MTases_sf"/>
</dbReference>